<gene>
    <name evidence="1" type="ORF">LVY72_13080</name>
</gene>
<evidence type="ECO:0000313" key="1">
    <source>
        <dbReference type="EMBL" id="MCG2622834.1"/>
    </source>
</evidence>
<dbReference type="EMBL" id="JAKLTQ010000009">
    <property type="protein sequence ID" value="MCG2622834.1"/>
    <property type="molecule type" value="Genomic_DNA"/>
</dbReference>
<name>A0ABS9L839_9MICC</name>
<organism evidence="1 2">
    <name type="scientific">Arthrobacter hankyongi</name>
    <dbReference type="NCBI Taxonomy" id="2904801"/>
    <lineage>
        <taxon>Bacteria</taxon>
        <taxon>Bacillati</taxon>
        <taxon>Actinomycetota</taxon>
        <taxon>Actinomycetes</taxon>
        <taxon>Micrococcales</taxon>
        <taxon>Micrococcaceae</taxon>
        <taxon>Arthrobacter</taxon>
    </lineage>
</organism>
<dbReference type="PANTHER" id="PTHR41913:SF1">
    <property type="entry name" value="DUF1684 DOMAIN-CONTAINING PROTEIN"/>
    <property type="match status" value="1"/>
</dbReference>
<sequence>MTSLENEVTTAEADWSAWRRAREDALAADFGWLSLTSFQRLGPEPDAVDEVPGLWSADEHGAALVARHEDEFVLCDGGRDAIGELTKALDERGQALWVKWTGGQHDVVVELLRRDHRYLVRTREEGSVQQQNFSGVPTYDYSPDWVLRGHYTSFAAPVPERVPTAHPKVELTLHAAGEVSFRYRGTACRLAVEASADGLRIPFRDRTNGRTTPAWRYLDAAAPAPDGTVHLDFNRTLDYPFAFSAHTSCPEPFAANRLPLAVEAGEKTL</sequence>
<reference evidence="1" key="1">
    <citation type="submission" date="2022-01" db="EMBL/GenBank/DDBJ databases">
        <authorList>
            <person name="Jo J.-H."/>
            <person name="Im W.-T."/>
        </authorList>
    </citation>
    <scope>NUCLEOTIDE SEQUENCE</scope>
    <source>
        <strain evidence="1">I2-34</strain>
    </source>
</reference>
<proteinExistence type="predicted"/>
<keyword evidence="2" id="KW-1185">Reference proteome</keyword>
<dbReference type="InterPro" id="IPR012467">
    <property type="entry name" value="DUF1684"/>
</dbReference>
<dbReference type="Pfam" id="PF07920">
    <property type="entry name" value="DUF1684"/>
    <property type="match status" value="1"/>
</dbReference>
<dbReference type="PANTHER" id="PTHR41913">
    <property type="entry name" value="DUF1684 DOMAIN-CONTAINING PROTEIN"/>
    <property type="match status" value="1"/>
</dbReference>
<dbReference type="RefSeq" id="WP_237821533.1">
    <property type="nucleotide sequence ID" value="NZ_JAKLTQ010000009.1"/>
</dbReference>
<dbReference type="Proteomes" id="UP001165368">
    <property type="component" value="Unassembled WGS sequence"/>
</dbReference>
<comment type="caution">
    <text evidence="1">The sequence shown here is derived from an EMBL/GenBank/DDBJ whole genome shotgun (WGS) entry which is preliminary data.</text>
</comment>
<accession>A0ABS9L839</accession>
<protein>
    <submittedName>
        <fullName evidence="1">DUF1684 domain-containing protein</fullName>
    </submittedName>
</protein>
<evidence type="ECO:0000313" key="2">
    <source>
        <dbReference type="Proteomes" id="UP001165368"/>
    </source>
</evidence>